<evidence type="ECO:0000259" key="2">
    <source>
        <dbReference type="Pfam" id="PF08401"/>
    </source>
</evidence>
<dbReference type="Pfam" id="PF08401">
    <property type="entry name" value="ArdcN"/>
    <property type="match status" value="1"/>
</dbReference>
<gene>
    <name evidence="4" type="ORF">HNQ77_004815</name>
</gene>
<feature type="compositionally biased region" description="Basic and acidic residues" evidence="1">
    <location>
        <begin position="8"/>
        <end position="23"/>
    </location>
</feature>
<proteinExistence type="predicted"/>
<evidence type="ECO:0000259" key="3">
    <source>
        <dbReference type="Pfam" id="PF18818"/>
    </source>
</evidence>
<dbReference type="GO" id="GO:0003697">
    <property type="term" value="F:single-stranded DNA binding"/>
    <property type="evidence" value="ECO:0007669"/>
    <property type="project" value="InterPro"/>
</dbReference>
<reference evidence="4 5" key="1">
    <citation type="submission" date="2020-08" db="EMBL/GenBank/DDBJ databases">
        <title>Genomic Encyclopedia of Type Strains, Phase IV (KMG-IV): sequencing the most valuable type-strain genomes for metagenomic binning, comparative biology and taxonomic classification.</title>
        <authorList>
            <person name="Goeker M."/>
        </authorList>
    </citation>
    <scope>NUCLEOTIDE SEQUENCE [LARGE SCALE GENOMIC DNA]</scope>
    <source>
        <strain evidence="4 5">DSM 103733</strain>
    </source>
</reference>
<dbReference type="RefSeq" id="WP_050061297.1">
    <property type="nucleotide sequence ID" value="NZ_JACHEK010000011.1"/>
</dbReference>
<dbReference type="InterPro" id="IPR017113">
    <property type="entry name" value="Antirestriction_ArdC"/>
</dbReference>
<dbReference type="Proteomes" id="UP000538666">
    <property type="component" value="Unassembled WGS sequence"/>
</dbReference>
<comment type="caution">
    <text evidence="4">The sequence shown here is derived from an EMBL/GenBank/DDBJ whole genome shotgun (WGS) entry which is preliminary data.</text>
</comment>
<dbReference type="AlphaFoldDB" id="A0A841K962"/>
<sequence length="330" mass="36626">MTTATAHRKPETHRASETPARDPMQEFANRIIAELENGVKPWVRPWDPDKAGGPQAPFNPITGKRYHGINVLILGMDLRAFQSGDPRWMTYQQAVGRKWQVRKGERSTTIFFTKPYEVEDEDSDDGRKMIRVLKHYAVFHASQIDGIPAYEAPSVEAAPWTCPEAADIILKNSGAVVRTGGDRAFYSPATDHIQLPPEHAFRGPEEFAATSLHELAHWTGHPSRLNRDLRNRFGSSAYAMEELRAELASAFVANEIGIPTDIPQHASYIATWIKALKDDKREIFRAAADAQRIASMELGFHPDYAAQVESGLANTASVESGSDRAIPTPG</sequence>
<dbReference type="InterPro" id="IPR013610">
    <property type="entry name" value="ArdC_N"/>
</dbReference>
<name>A0A841K962_9BACT</name>
<evidence type="ECO:0000313" key="4">
    <source>
        <dbReference type="EMBL" id="MBB6146834.1"/>
    </source>
</evidence>
<feature type="domain" description="Polyvalent protein metallopeptidase" evidence="3">
    <location>
        <begin position="164"/>
        <end position="288"/>
    </location>
</feature>
<protein>
    <submittedName>
        <fullName evidence="4">Antirestriction protein ArdC</fullName>
    </submittedName>
</protein>
<dbReference type="InterPro" id="IPR041459">
    <property type="entry name" value="MPTase-PolyVal"/>
</dbReference>
<dbReference type="EMBL" id="JACHEK010000011">
    <property type="protein sequence ID" value="MBB6146834.1"/>
    <property type="molecule type" value="Genomic_DNA"/>
</dbReference>
<dbReference type="Pfam" id="PF18818">
    <property type="entry name" value="MPTase-PolyVal"/>
    <property type="match status" value="1"/>
</dbReference>
<feature type="domain" description="N-terminal" evidence="2">
    <location>
        <begin position="22"/>
        <end position="139"/>
    </location>
</feature>
<evidence type="ECO:0000313" key="5">
    <source>
        <dbReference type="Proteomes" id="UP000538666"/>
    </source>
</evidence>
<organism evidence="4 5">
    <name type="scientific">Silvibacterium bohemicum</name>
    <dbReference type="NCBI Taxonomy" id="1577686"/>
    <lineage>
        <taxon>Bacteria</taxon>
        <taxon>Pseudomonadati</taxon>
        <taxon>Acidobacteriota</taxon>
        <taxon>Terriglobia</taxon>
        <taxon>Terriglobales</taxon>
        <taxon>Acidobacteriaceae</taxon>
        <taxon>Silvibacterium</taxon>
    </lineage>
</organism>
<keyword evidence="5" id="KW-1185">Reference proteome</keyword>
<accession>A0A841K962</accession>
<evidence type="ECO:0000256" key="1">
    <source>
        <dbReference type="SAM" id="MobiDB-lite"/>
    </source>
</evidence>
<feature type="region of interest" description="Disordered" evidence="1">
    <location>
        <begin position="1"/>
        <end position="23"/>
    </location>
</feature>
<dbReference type="OrthoDB" id="9792687at2"/>
<dbReference type="PIRSF" id="PIRSF037112">
    <property type="entry name" value="Antirestriction_ArdC"/>
    <property type="match status" value="1"/>
</dbReference>